<accession>A0A3N4I0A5</accession>
<evidence type="ECO:0000313" key="1">
    <source>
        <dbReference type="EMBL" id="RPA75314.1"/>
    </source>
</evidence>
<sequence length="423" mass="48670">MSKTLEVYGYIKEVIDYFINALYRDSDNVFKIKPSDGQLAGSSEDDAEDENMRFLVEKVFPIIEDMIQSLQMFDPEYIDFVEKAEDSEEFEFDDHDPKQLWFKTICEVVDRVVELYATLIHLRTPLVECPGVPGNTFSGQEVTDYEIWKVVCQWTGVPETDWNGILAVHWKALGLFDIWHKSELCMPSWYMLSYTWPGSPYHQPCRCPEHQHVQGSNIPVTETGENSVVLSKGGFDDTEYRLNTKMLRNVLVNEKVESSIDALEDYITSILDTYPDGTASGTDVSEEQELSVYSRIKQETNRTARRQNPSYRPFIEAAHAKNLRYFDEKIKEQRVFKVIYDAQQELVWLYAEVAKLRLPFVELADGQNGPDCVGLWNEVWKNSRSFALWLHESKASDVFGELPRMSKTEPTGKVAAAVLKDGE</sequence>
<organism evidence="1 2">
    <name type="scientific">Ascobolus immersus RN42</name>
    <dbReference type="NCBI Taxonomy" id="1160509"/>
    <lineage>
        <taxon>Eukaryota</taxon>
        <taxon>Fungi</taxon>
        <taxon>Dikarya</taxon>
        <taxon>Ascomycota</taxon>
        <taxon>Pezizomycotina</taxon>
        <taxon>Pezizomycetes</taxon>
        <taxon>Pezizales</taxon>
        <taxon>Ascobolaceae</taxon>
        <taxon>Ascobolus</taxon>
    </lineage>
</organism>
<gene>
    <name evidence="1" type="ORF">BJ508DRAFT_332204</name>
</gene>
<dbReference type="EMBL" id="ML119766">
    <property type="protein sequence ID" value="RPA75314.1"/>
    <property type="molecule type" value="Genomic_DNA"/>
</dbReference>
<protein>
    <submittedName>
        <fullName evidence="1">Uncharacterized protein</fullName>
    </submittedName>
</protein>
<dbReference type="Proteomes" id="UP000275078">
    <property type="component" value="Unassembled WGS sequence"/>
</dbReference>
<keyword evidence="2" id="KW-1185">Reference proteome</keyword>
<dbReference type="AlphaFoldDB" id="A0A3N4I0A5"/>
<reference evidence="1 2" key="1">
    <citation type="journal article" date="2018" name="Nat. Ecol. Evol.">
        <title>Pezizomycetes genomes reveal the molecular basis of ectomycorrhizal truffle lifestyle.</title>
        <authorList>
            <person name="Murat C."/>
            <person name="Payen T."/>
            <person name="Noel B."/>
            <person name="Kuo A."/>
            <person name="Morin E."/>
            <person name="Chen J."/>
            <person name="Kohler A."/>
            <person name="Krizsan K."/>
            <person name="Balestrini R."/>
            <person name="Da Silva C."/>
            <person name="Montanini B."/>
            <person name="Hainaut M."/>
            <person name="Levati E."/>
            <person name="Barry K.W."/>
            <person name="Belfiori B."/>
            <person name="Cichocki N."/>
            <person name="Clum A."/>
            <person name="Dockter R.B."/>
            <person name="Fauchery L."/>
            <person name="Guy J."/>
            <person name="Iotti M."/>
            <person name="Le Tacon F."/>
            <person name="Lindquist E.A."/>
            <person name="Lipzen A."/>
            <person name="Malagnac F."/>
            <person name="Mello A."/>
            <person name="Molinier V."/>
            <person name="Miyauchi S."/>
            <person name="Poulain J."/>
            <person name="Riccioni C."/>
            <person name="Rubini A."/>
            <person name="Sitrit Y."/>
            <person name="Splivallo R."/>
            <person name="Traeger S."/>
            <person name="Wang M."/>
            <person name="Zifcakova L."/>
            <person name="Wipf D."/>
            <person name="Zambonelli A."/>
            <person name="Paolocci F."/>
            <person name="Nowrousian M."/>
            <person name="Ottonello S."/>
            <person name="Baldrian P."/>
            <person name="Spatafora J.W."/>
            <person name="Henrissat B."/>
            <person name="Nagy L.G."/>
            <person name="Aury J.M."/>
            <person name="Wincker P."/>
            <person name="Grigoriev I.V."/>
            <person name="Bonfante P."/>
            <person name="Martin F.M."/>
        </authorList>
    </citation>
    <scope>NUCLEOTIDE SEQUENCE [LARGE SCALE GENOMIC DNA]</scope>
    <source>
        <strain evidence="1 2">RN42</strain>
    </source>
</reference>
<evidence type="ECO:0000313" key="2">
    <source>
        <dbReference type="Proteomes" id="UP000275078"/>
    </source>
</evidence>
<name>A0A3N4I0A5_ASCIM</name>
<proteinExistence type="predicted"/>